<evidence type="ECO:0000259" key="1">
    <source>
        <dbReference type="Pfam" id="PF03372"/>
    </source>
</evidence>
<dbReference type="Proteomes" id="UP000824596">
    <property type="component" value="Unassembled WGS sequence"/>
</dbReference>
<keyword evidence="3" id="KW-1185">Reference proteome</keyword>
<dbReference type="PANTHER" id="PTHR12121:SF36">
    <property type="entry name" value="ENDONUCLEASE_EXONUCLEASE_PHOSPHATASE DOMAIN-CONTAINING PROTEIN"/>
    <property type="match status" value="1"/>
</dbReference>
<dbReference type="InterPro" id="IPR036691">
    <property type="entry name" value="Endo/exonu/phosph_ase_sf"/>
</dbReference>
<organism evidence="2 3">
    <name type="scientific">Hirsutella rhossiliensis</name>
    <dbReference type="NCBI Taxonomy" id="111463"/>
    <lineage>
        <taxon>Eukaryota</taxon>
        <taxon>Fungi</taxon>
        <taxon>Dikarya</taxon>
        <taxon>Ascomycota</taxon>
        <taxon>Pezizomycotina</taxon>
        <taxon>Sordariomycetes</taxon>
        <taxon>Hypocreomycetidae</taxon>
        <taxon>Hypocreales</taxon>
        <taxon>Ophiocordycipitaceae</taxon>
        <taxon>Hirsutella</taxon>
    </lineage>
</organism>
<dbReference type="PANTHER" id="PTHR12121">
    <property type="entry name" value="CARBON CATABOLITE REPRESSOR PROTEIN 4"/>
    <property type="match status" value="1"/>
</dbReference>
<keyword evidence="2" id="KW-0378">Hydrolase</keyword>
<evidence type="ECO:0000313" key="3">
    <source>
        <dbReference type="Proteomes" id="UP000824596"/>
    </source>
</evidence>
<proteinExistence type="predicted"/>
<accession>A0A9P8MTB7</accession>
<protein>
    <submittedName>
        <fullName evidence="2">Endonuclease/Exonuclease/phosphatase family domain-containing protein</fullName>
    </submittedName>
</protein>
<feature type="domain" description="Endonuclease/exonuclease/phosphatase" evidence="1">
    <location>
        <begin position="88"/>
        <end position="349"/>
    </location>
</feature>
<dbReference type="GO" id="GO:0000175">
    <property type="term" value="F:3'-5'-RNA exonuclease activity"/>
    <property type="evidence" value="ECO:0007669"/>
    <property type="project" value="TreeGrafter"/>
</dbReference>
<name>A0A9P8MTB7_9HYPO</name>
<dbReference type="InterPro" id="IPR005135">
    <property type="entry name" value="Endo/exonuclease/phosphatase"/>
</dbReference>
<dbReference type="InterPro" id="IPR050410">
    <property type="entry name" value="CCR4/nocturin_mRNA_transcr"/>
</dbReference>
<keyword evidence="2" id="KW-0540">Nuclease</keyword>
<dbReference type="Pfam" id="PF03372">
    <property type="entry name" value="Exo_endo_phos"/>
    <property type="match status" value="1"/>
</dbReference>
<dbReference type="Gene3D" id="3.60.10.10">
    <property type="entry name" value="Endonuclease/exonuclease/phosphatase"/>
    <property type="match status" value="1"/>
</dbReference>
<sequence length="360" mass="40211">MERDSFTAKRRAARSSPQFHLVLAAALLFCLLLAWRSGSFSLRAQLDRPPQQAANFDFQPDNAAQVVLTPVDKDMAPRSASMPMRIITYNIRYATEKQVADEKPWTIRCPKLCNQVRFITTGHENPFLCLQEALHAQVNDVQAELGPSWAFIGRGREEGEADGEYSPIFYRSDTWKCTRSQTRWLSPTPEVPSRGWDAAFSRIVTMGEFLHNETGTSVVVMNTHFDHVGYRARTESAKLLIKFAKEWGAGDGVTAPPSAVLVAGDFNSPPDEEAYKVMTAPGSGMSDIANLVPKEKHYGNNLTYTSFGEPNEPPLLIDFLFIQEPRTATINTFGVLDNSFDDRLLLSDHRPVVADLDVKI</sequence>
<dbReference type="RefSeq" id="XP_044716340.1">
    <property type="nucleotide sequence ID" value="XM_044868343.1"/>
</dbReference>
<dbReference type="GO" id="GO:0004519">
    <property type="term" value="F:endonuclease activity"/>
    <property type="evidence" value="ECO:0007669"/>
    <property type="project" value="UniProtKB-KW"/>
</dbReference>
<dbReference type="GeneID" id="68359001"/>
<evidence type="ECO:0000313" key="2">
    <source>
        <dbReference type="EMBL" id="KAH0958827.1"/>
    </source>
</evidence>
<gene>
    <name evidence="2" type="ORF">HRG_09872</name>
</gene>
<dbReference type="CDD" id="cd09083">
    <property type="entry name" value="EEP-1"/>
    <property type="match status" value="1"/>
</dbReference>
<dbReference type="OrthoDB" id="276515at2759"/>
<comment type="caution">
    <text evidence="2">The sequence shown here is derived from an EMBL/GenBank/DDBJ whole genome shotgun (WGS) entry which is preliminary data.</text>
</comment>
<keyword evidence="2" id="KW-0255">Endonuclease</keyword>
<dbReference type="SUPFAM" id="SSF56219">
    <property type="entry name" value="DNase I-like"/>
    <property type="match status" value="1"/>
</dbReference>
<reference evidence="2" key="1">
    <citation type="submission" date="2021-09" db="EMBL/GenBank/DDBJ databases">
        <title>A high-quality genome of the endoparasitic fungus Hirsutella rhossiliensis with a comparison of Hirsutella genomes reveals transposable elements contributing to genome size variation.</title>
        <authorList>
            <person name="Lin R."/>
            <person name="Jiao Y."/>
            <person name="Sun X."/>
            <person name="Ling J."/>
            <person name="Xie B."/>
            <person name="Cheng X."/>
        </authorList>
    </citation>
    <scope>NUCLEOTIDE SEQUENCE</scope>
    <source>
        <strain evidence="2">HR02</strain>
    </source>
</reference>
<dbReference type="EMBL" id="JAIZPD010000014">
    <property type="protein sequence ID" value="KAH0958827.1"/>
    <property type="molecule type" value="Genomic_DNA"/>
</dbReference>
<dbReference type="AlphaFoldDB" id="A0A9P8MTB7"/>